<dbReference type="OMA" id="LNEHDDF"/>
<evidence type="ECO:0000313" key="11">
    <source>
        <dbReference type="EMBL" id="ONK70547.1"/>
    </source>
</evidence>
<keyword evidence="4" id="KW-0325">Glycoprotein</keyword>
<gene>
    <name evidence="11" type="ORF">A4U43_C05F34840</name>
</gene>
<comment type="subcellular location">
    <subcellularLocation>
        <location evidence="1">Cell membrane</location>
        <topology evidence="1">Lipid-anchor</topology>
        <topology evidence="1">GPI-anchor</topology>
    </subcellularLocation>
</comment>
<dbReference type="PROSITE" id="PS50213">
    <property type="entry name" value="FAS1"/>
    <property type="match status" value="1"/>
</dbReference>
<dbReference type="InterPro" id="IPR033254">
    <property type="entry name" value="Plant_FLA"/>
</dbReference>
<feature type="signal peptide" evidence="9">
    <location>
        <begin position="1"/>
        <end position="20"/>
    </location>
</feature>
<keyword evidence="7" id="KW-0449">Lipoprotein</keyword>
<feature type="chain" id="PRO_5024428994" description="FAS1 domain-containing protein" evidence="9">
    <location>
        <begin position="21"/>
        <end position="231"/>
    </location>
</feature>
<keyword evidence="3" id="KW-1003">Cell membrane</keyword>
<reference evidence="12" key="1">
    <citation type="journal article" date="2017" name="Nat. Commun.">
        <title>The asparagus genome sheds light on the origin and evolution of a young Y chromosome.</title>
        <authorList>
            <person name="Harkess A."/>
            <person name="Zhou J."/>
            <person name="Xu C."/>
            <person name="Bowers J.E."/>
            <person name="Van der Hulst R."/>
            <person name="Ayyampalayam S."/>
            <person name="Mercati F."/>
            <person name="Riccardi P."/>
            <person name="McKain M.R."/>
            <person name="Kakrana A."/>
            <person name="Tang H."/>
            <person name="Ray J."/>
            <person name="Groenendijk J."/>
            <person name="Arikit S."/>
            <person name="Mathioni S.M."/>
            <person name="Nakano M."/>
            <person name="Shan H."/>
            <person name="Telgmann-Rauber A."/>
            <person name="Kanno A."/>
            <person name="Yue Z."/>
            <person name="Chen H."/>
            <person name="Li W."/>
            <person name="Chen Y."/>
            <person name="Xu X."/>
            <person name="Zhang Y."/>
            <person name="Luo S."/>
            <person name="Chen H."/>
            <person name="Gao J."/>
            <person name="Mao Z."/>
            <person name="Pires J.C."/>
            <person name="Luo M."/>
            <person name="Kudrna D."/>
            <person name="Wing R.A."/>
            <person name="Meyers B.C."/>
            <person name="Yi K."/>
            <person name="Kong H."/>
            <person name="Lavrijsen P."/>
            <person name="Sunseri F."/>
            <person name="Falavigna A."/>
            <person name="Ye Y."/>
            <person name="Leebens-Mack J.H."/>
            <person name="Chen G."/>
        </authorList>
    </citation>
    <scope>NUCLEOTIDE SEQUENCE [LARGE SCALE GENOMIC DNA]</scope>
    <source>
        <strain evidence="12">cv. DH0086</strain>
    </source>
</reference>
<dbReference type="Gene3D" id="2.30.180.10">
    <property type="entry name" value="FAS1 domain"/>
    <property type="match status" value="1"/>
</dbReference>
<evidence type="ECO:0000256" key="6">
    <source>
        <dbReference type="ARBA" id="ARBA00023136"/>
    </source>
</evidence>
<keyword evidence="4" id="KW-0336">GPI-anchor</keyword>
<feature type="domain" description="FAS1" evidence="10">
    <location>
        <begin position="20"/>
        <end position="151"/>
    </location>
</feature>
<protein>
    <recommendedName>
        <fullName evidence="10">FAS1 domain-containing protein</fullName>
    </recommendedName>
</protein>
<feature type="region of interest" description="Disordered" evidence="8">
    <location>
        <begin position="176"/>
        <end position="202"/>
    </location>
</feature>
<keyword evidence="12" id="KW-1185">Reference proteome</keyword>
<accession>A0A5P1EZH3</accession>
<dbReference type="Pfam" id="PF02469">
    <property type="entry name" value="Fasciclin"/>
    <property type="match status" value="1"/>
</dbReference>
<evidence type="ECO:0000256" key="2">
    <source>
        <dbReference type="ARBA" id="ARBA00007843"/>
    </source>
</evidence>
<evidence type="ECO:0000256" key="1">
    <source>
        <dbReference type="ARBA" id="ARBA00004609"/>
    </source>
</evidence>
<evidence type="ECO:0000256" key="5">
    <source>
        <dbReference type="ARBA" id="ARBA00022729"/>
    </source>
</evidence>
<evidence type="ECO:0000313" key="12">
    <source>
        <dbReference type="Proteomes" id="UP000243459"/>
    </source>
</evidence>
<comment type="similarity">
    <text evidence="2">Belongs to the fasciclin-like AGP family.</text>
</comment>
<organism evidence="11 12">
    <name type="scientific">Asparagus officinalis</name>
    <name type="common">Garden asparagus</name>
    <dbReference type="NCBI Taxonomy" id="4686"/>
    <lineage>
        <taxon>Eukaryota</taxon>
        <taxon>Viridiplantae</taxon>
        <taxon>Streptophyta</taxon>
        <taxon>Embryophyta</taxon>
        <taxon>Tracheophyta</taxon>
        <taxon>Spermatophyta</taxon>
        <taxon>Magnoliopsida</taxon>
        <taxon>Liliopsida</taxon>
        <taxon>Asparagales</taxon>
        <taxon>Asparagaceae</taxon>
        <taxon>Asparagoideae</taxon>
        <taxon>Asparagus</taxon>
    </lineage>
</organism>
<dbReference type="PANTHER" id="PTHR32382:SF88">
    <property type="entry name" value="OS02G0461500 PROTEIN"/>
    <property type="match status" value="1"/>
</dbReference>
<evidence type="ECO:0000256" key="7">
    <source>
        <dbReference type="ARBA" id="ARBA00023288"/>
    </source>
</evidence>
<keyword evidence="5 9" id="KW-0732">Signal</keyword>
<feature type="compositionally biased region" description="Low complexity" evidence="8">
    <location>
        <begin position="185"/>
        <end position="199"/>
    </location>
</feature>
<dbReference type="Proteomes" id="UP000243459">
    <property type="component" value="Chromosome 5"/>
</dbReference>
<dbReference type="InterPro" id="IPR036378">
    <property type="entry name" value="FAS1_dom_sf"/>
</dbReference>
<evidence type="ECO:0000256" key="4">
    <source>
        <dbReference type="ARBA" id="ARBA00022622"/>
    </source>
</evidence>
<dbReference type="SUPFAM" id="SSF82153">
    <property type="entry name" value="FAS1 domain"/>
    <property type="match status" value="1"/>
</dbReference>
<dbReference type="AlphaFoldDB" id="A0A5P1EZH3"/>
<dbReference type="PANTHER" id="PTHR32382">
    <property type="entry name" value="FASCICLIN-LIKE ARABINOGALACTAN PROTEIN"/>
    <property type="match status" value="1"/>
</dbReference>
<dbReference type="OrthoDB" id="694090at2759"/>
<evidence type="ECO:0000256" key="3">
    <source>
        <dbReference type="ARBA" id="ARBA00022475"/>
    </source>
</evidence>
<dbReference type="GO" id="GO:0005886">
    <property type="term" value="C:plasma membrane"/>
    <property type="evidence" value="ECO:0007669"/>
    <property type="project" value="UniProtKB-SubCell"/>
</dbReference>
<evidence type="ECO:0000256" key="9">
    <source>
        <dbReference type="SAM" id="SignalP"/>
    </source>
</evidence>
<evidence type="ECO:0000259" key="10">
    <source>
        <dbReference type="PROSITE" id="PS50213"/>
    </source>
</evidence>
<evidence type="ECO:0000256" key="8">
    <source>
        <dbReference type="SAM" id="MobiDB-lite"/>
    </source>
</evidence>
<proteinExistence type="inferred from homology"/>
<sequence length="231" mass="24457">MAPKLFMLALLISLISSVTSHDITKMLAQFPEFSSYNDLLSQTQMAAEINSHQMITVFAAGASATSAISNQPAYVLRRILALHVIRDYYDNNKLSHIANTSIEVSTLFETTGHSTGKNGYLTLADIGGNMITVRSAEPGARNDAHIVKLVVSQPHNISVVEISGFIIPPNIGSDHSMAPAPAPAPAETAAAPSIGAPAPHENASSGNRGLVVNWRLAGLVGFGVAIRLFFV</sequence>
<keyword evidence="6" id="KW-0472">Membrane</keyword>
<dbReference type="GO" id="GO:0098552">
    <property type="term" value="C:side of membrane"/>
    <property type="evidence" value="ECO:0007669"/>
    <property type="project" value="UniProtKB-KW"/>
</dbReference>
<name>A0A5P1EZH3_ASPOF</name>
<dbReference type="InterPro" id="IPR000782">
    <property type="entry name" value="FAS1_domain"/>
</dbReference>
<dbReference type="EMBL" id="CM007385">
    <property type="protein sequence ID" value="ONK70547.1"/>
    <property type="molecule type" value="Genomic_DNA"/>
</dbReference>
<dbReference type="Gramene" id="ONK70547">
    <property type="protein sequence ID" value="ONK70547"/>
    <property type="gene ID" value="A4U43_C05F34840"/>
</dbReference>